<comment type="catalytic activity">
    <reaction evidence="13">
        <text>K(+)(in) = K(+)(out)</text>
        <dbReference type="Rhea" id="RHEA:29463"/>
        <dbReference type="ChEBI" id="CHEBI:29103"/>
    </reaction>
</comment>
<feature type="transmembrane region" description="Helical" evidence="16">
    <location>
        <begin position="80"/>
        <end position="101"/>
    </location>
</feature>
<evidence type="ECO:0000256" key="6">
    <source>
        <dbReference type="ARBA" id="ARBA00022692"/>
    </source>
</evidence>
<gene>
    <name evidence="19" type="ORF">C0J50_8085</name>
</gene>
<comment type="similarity">
    <text evidence="15">Belongs to the inward rectifier-type potassium channel (TC 1.A.2.1) family.</text>
</comment>
<dbReference type="GO" id="GO:0007399">
    <property type="term" value="P:nervous system development"/>
    <property type="evidence" value="ECO:0007669"/>
    <property type="project" value="UniProtKB-ARBA"/>
</dbReference>
<dbReference type="InterPro" id="IPR016449">
    <property type="entry name" value="K_chnl_inward-rec_Kir"/>
</dbReference>
<evidence type="ECO:0000256" key="14">
    <source>
        <dbReference type="PIRSR" id="PIRSR005465-1"/>
    </source>
</evidence>
<evidence type="ECO:0000256" key="7">
    <source>
        <dbReference type="ARBA" id="ARBA00022882"/>
    </source>
</evidence>
<dbReference type="GO" id="GO:0034765">
    <property type="term" value="P:regulation of monoatomic ion transmembrane transport"/>
    <property type="evidence" value="ECO:0007669"/>
    <property type="project" value="TreeGrafter"/>
</dbReference>
<keyword evidence="9 16" id="KW-1133">Transmembrane helix</keyword>
<dbReference type="Pfam" id="PF01007">
    <property type="entry name" value="IRK"/>
    <property type="match status" value="1"/>
</dbReference>
<dbReference type="FunFam" id="1.10.287.70:FF:000036">
    <property type="entry name" value="ATP-sensitive inward rectifier potassium channel 1"/>
    <property type="match status" value="1"/>
</dbReference>
<organism evidence="19 20">
    <name type="scientific">Silurus asotus</name>
    <name type="common">Amur catfish</name>
    <name type="synonym">Parasilurus asotus</name>
    <dbReference type="NCBI Taxonomy" id="30991"/>
    <lineage>
        <taxon>Eukaryota</taxon>
        <taxon>Metazoa</taxon>
        <taxon>Chordata</taxon>
        <taxon>Craniata</taxon>
        <taxon>Vertebrata</taxon>
        <taxon>Euteleostomi</taxon>
        <taxon>Actinopterygii</taxon>
        <taxon>Neopterygii</taxon>
        <taxon>Teleostei</taxon>
        <taxon>Ostariophysi</taxon>
        <taxon>Siluriformes</taxon>
        <taxon>Siluridae</taxon>
        <taxon>Silurus</taxon>
    </lineage>
</organism>
<keyword evidence="7 15" id="KW-0851">Voltage-gated channel</keyword>
<dbReference type="InterPro" id="IPR014756">
    <property type="entry name" value="Ig_E-set"/>
</dbReference>
<name>A0AAD5FUH5_SILAS</name>
<evidence type="ECO:0000256" key="9">
    <source>
        <dbReference type="ARBA" id="ARBA00022989"/>
    </source>
</evidence>
<evidence type="ECO:0000313" key="20">
    <source>
        <dbReference type="Proteomes" id="UP001205998"/>
    </source>
</evidence>
<evidence type="ECO:0000256" key="4">
    <source>
        <dbReference type="ARBA" id="ARBA00022475"/>
    </source>
</evidence>
<comment type="subcellular location">
    <subcellularLocation>
        <location evidence="2">Cell membrane</location>
    </subcellularLocation>
    <subcellularLocation>
        <location evidence="1 15">Membrane</location>
        <topology evidence="1 15">Multi-pass membrane protein</topology>
    </subcellularLocation>
</comment>
<feature type="site" description="Role in the control of polyamine-mediated channel gating and in the blocking by intracellular magnesium" evidence="14">
    <location>
        <position position="136"/>
    </location>
</feature>
<evidence type="ECO:0000256" key="13">
    <source>
        <dbReference type="ARBA" id="ARBA00034430"/>
    </source>
</evidence>
<dbReference type="PRINTS" id="PR01320">
    <property type="entry name" value="KIRCHANNEL"/>
</dbReference>
<dbReference type="GO" id="GO:1990573">
    <property type="term" value="P:potassium ion import across plasma membrane"/>
    <property type="evidence" value="ECO:0007669"/>
    <property type="project" value="TreeGrafter"/>
</dbReference>
<evidence type="ECO:0000313" key="19">
    <source>
        <dbReference type="EMBL" id="KAI5629186.1"/>
    </source>
</evidence>
<feature type="domain" description="Inward rectifier potassium channel C-terminal" evidence="18">
    <location>
        <begin position="157"/>
        <end position="313"/>
    </location>
</feature>
<proteinExistence type="inferred from homology"/>
<keyword evidence="6 15" id="KW-0812">Transmembrane</keyword>
<dbReference type="SUPFAM" id="SSF81324">
    <property type="entry name" value="Voltage-gated potassium channels"/>
    <property type="match status" value="1"/>
</dbReference>
<evidence type="ECO:0000256" key="10">
    <source>
        <dbReference type="ARBA" id="ARBA00023065"/>
    </source>
</evidence>
<dbReference type="Gene3D" id="2.60.40.1400">
    <property type="entry name" value="G protein-activated inward rectifier potassium channel 1"/>
    <property type="match status" value="1"/>
</dbReference>
<dbReference type="Pfam" id="PF17655">
    <property type="entry name" value="IRK_C"/>
    <property type="match status" value="1"/>
</dbReference>
<evidence type="ECO:0000256" key="2">
    <source>
        <dbReference type="ARBA" id="ARBA00004236"/>
    </source>
</evidence>
<accession>A0AAD5FUH5</accession>
<evidence type="ECO:0000256" key="11">
    <source>
        <dbReference type="ARBA" id="ARBA00023136"/>
    </source>
</evidence>
<feature type="domain" description="Potassium channel inwardly rectifying transmembrane" evidence="17">
    <location>
        <begin position="10"/>
        <end position="150"/>
    </location>
</feature>
<evidence type="ECO:0000256" key="16">
    <source>
        <dbReference type="SAM" id="Phobius"/>
    </source>
</evidence>
<keyword evidence="4" id="KW-1003">Cell membrane</keyword>
<dbReference type="Gene3D" id="1.10.287.70">
    <property type="match status" value="1"/>
</dbReference>
<dbReference type="GO" id="GO:0005886">
    <property type="term" value="C:plasma membrane"/>
    <property type="evidence" value="ECO:0007669"/>
    <property type="project" value="UniProtKB-SubCell"/>
</dbReference>
<dbReference type="SUPFAM" id="SSF81296">
    <property type="entry name" value="E set domains"/>
    <property type="match status" value="1"/>
</dbReference>
<comment type="caution">
    <text evidence="19">The sequence shown here is derived from an EMBL/GenBank/DDBJ whole genome shotgun (WGS) entry which is preliminary data.</text>
</comment>
<evidence type="ECO:0000259" key="18">
    <source>
        <dbReference type="Pfam" id="PF17655"/>
    </source>
</evidence>
<dbReference type="InterPro" id="IPR040445">
    <property type="entry name" value="Kir_TM"/>
</dbReference>
<dbReference type="GO" id="GO:0034702">
    <property type="term" value="C:monoatomic ion channel complex"/>
    <property type="evidence" value="ECO:0007669"/>
    <property type="project" value="UniProtKB-KW"/>
</dbReference>
<keyword evidence="5 15" id="KW-0633">Potassium transport</keyword>
<keyword evidence="20" id="KW-1185">Reference proteome</keyword>
<dbReference type="EMBL" id="MU537915">
    <property type="protein sequence ID" value="KAI5629186.1"/>
    <property type="molecule type" value="Genomic_DNA"/>
</dbReference>
<evidence type="ECO:0000256" key="12">
    <source>
        <dbReference type="ARBA" id="ARBA00023303"/>
    </source>
</evidence>
<keyword evidence="12 15" id="KW-0407">Ion channel</keyword>
<evidence type="ECO:0000259" key="17">
    <source>
        <dbReference type="Pfam" id="PF01007"/>
    </source>
</evidence>
<feature type="transmembrane region" description="Helical" evidence="16">
    <location>
        <begin position="47"/>
        <end position="68"/>
    </location>
</feature>
<dbReference type="PIRSF" id="PIRSF005465">
    <property type="entry name" value="GIRK_kir"/>
    <property type="match status" value="1"/>
</dbReference>
<evidence type="ECO:0000256" key="8">
    <source>
        <dbReference type="ARBA" id="ARBA00022958"/>
    </source>
</evidence>
<sequence>MNGSIQRRVVSKDGHNNIRIDNVDGMVKLYLHDIWTTVVDMKWRYKLSLFVSTFLTTWFFFGLIFYLIAMTNNDLNTEQALNHTPCVINVATLTGAYLFSLESQTTIGYGFRHISEECPHAIVTLVLQLVLTGLAEIFVTGAFLAKLARPKKRAETVKFSQLALISKYKGQVCVMVRVANMRKSPLVQCQLSGKLLFPYVTEEGEKIQLHQESVKFQFDSSEQCPFLVLPLIFYHVLDENSPLASLTAENLKVRNFELVVTLNGTMESTASTCQSRTSYVPQEFRWGYEFKPLLFGTHKGKYVADFHYFDEIQLSNDSSLLQDPINEKLLLEHEYHKDRTEEENTDE</sequence>
<dbReference type="PANTHER" id="PTHR11767">
    <property type="entry name" value="INWARD RECTIFIER POTASSIUM CHANNEL"/>
    <property type="match status" value="1"/>
</dbReference>
<evidence type="ECO:0000256" key="1">
    <source>
        <dbReference type="ARBA" id="ARBA00004141"/>
    </source>
</evidence>
<reference evidence="19" key="1">
    <citation type="submission" date="2018-07" db="EMBL/GenBank/DDBJ databases">
        <title>Comparative genomics of catfishes provides insights into carnivory and benthic adaptation.</title>
        <authorList>
            <person name="Zhang Y."/>
            <person name="Wang D."/>
            <person name="Peng Z."/>
            <person name="Zheng S."/>
            <person name="Shao F."/>
            <person name="Tao W."/>
        </authorList>
    </citation>
    <scope>NUCLEOTIDE SEQUENCE</scope>
    <source>
        <strain evidence="19">Chongqing</strain>
    </source>
</reference>
<feature type="transmembrane region" description="Helical" evidence="16">
    <location>
        <begin position="121"/>
        <end position="145"/>
    </location>
</feature>
<keyword evidence="10 15" id="KW-0406">Ion transport</keyword>
<evidence type="ECO:0000256" key="5">
    <source>
        <dbReference type="ARBA" id="ARBA00022538"/>
    </source>
</evidence>
<evidence type="ECO:0000256" key="3">
    <source>
        <dbReference type="ARBA" id="ARBA00022448"/>
    </source>
</evidence>
<keyword evidence="3 15" id="KW-0813">Transport</keyword>
<keyword evidence="11 16" id="KW-0472">Membrane</keyword>
<dbReference type="InterPro" id="IPR041647">
    <property type="entry name" value="IRK_C"/>
</dbReference>
<dbReference type="PANTHER" id="PTHR11767:SF20">
    <property type="entry name" value="ATP-SENSITIVE INWARD RECTIFIER POTASSIUM CHANNEL 15"/>
    <property type="match status" value="1"/>
</dbReference>
<dbReference type="GO" id="GO:0005242">
    <property type="term" value="F:inward rectifier potassium channel activity"/>
    <property type="evidence" value="ECO:0007669"/>
    <property type="project" value="InterPro"/>
</dbReference>
<dbReference type="Proteomes" id="UP001205998">
    <property type="component" value="Unassembled WGS sequence"/>
</dbReference>
<protein>
    <submittedName>
        <fullName evidence="19">ATP-sensitive inward rectifier potassium channel 15</fullName>
    </submittedName>
</protein>
<dbReference type="InterPro" id="IPR013518">
    <property type="entry name" value="K_chnl_inward-rec_Kir_cyto"/>
</dbReference>
<evidence type="ECO:0000256" key="15">
    <source>
        <dbReference type="RuleBase" id="RU003822"/>
    </source>
</evidence>
<dbReference type="AlphaFoldDB" id="A0AAD5FUH5"/>
<keyword evidence="8 15" id="KW-0630">Potassium</keyword>
<dbReference type="FunFam" id="2.60.40.1400:FF:000002">
    <property type="entry name" value="ATP-sensitive inward rectifier potassium channel 1"/>
    <property type="match status" value="1"/>
</dbReference>